<dbReference type="SMART" id="SM01255">
    <property type="entry name" value="KNOX1"/>
    <property type="match status" value="1"/>
</dbReference>
<organism evidence="5 6">
    <name type="scientific">Datura stramonium</name>
    <name type="common">Jimsonweed</name>
    <name type="synonym">Common thornapple</name>
    <dbReference type="NCBI Taxonomy" id="4076"/>
    <lineage>
        <taxon>Eukaryota</taxon>
        <taxon>Viridiplantae</taxon>
        <taxon>Streptophyta</taxon>
        <taxon>Embryophyta</taxon>
        <taxon>Tracheophyta</taxon>
        <taxon>Spermatophyta</taxon>
        <taxon>Magnoliopsida</taxon>
        <taxon>eudicotyledons</taxon>
        <taxon>Gunneridae</taxon>
        <taxon>Pentapetalae</taxon>
        <taxon>asterids</taxon>
        <taxon>lamiids</taxon>
        <taxon>Solanales</taxon>
        <taxon>Solanaceae</taxon>
        <taxon>Solanoideae</taxon>
        <taxon>Datureae</taxon>
        <taxon>Datura</taxon>
    </lineage>
</organism>
<evidence type="ECO:0000256" key="2">
    <source>
        <dbReference type="ARBA" id="ARBA00023242"/>
    </source>
</evidence>
<dbReference type="Pfam" id="PF03791">
    <property type="entry name" value="KNOX2"/>
    <property type="match status" value="1"/>
</dbReference>
<dbReference type="PANTHER" id="PTHR48452">
    <property type="entry name" value="FUSED COMPOUND LEAF 1"/>
    <property type="match status" value="1"/>
</dbReference>
<name>A0ABS8WTF8_DATST</name>
<accession>A0ABS8WTF8</accession>
<dbReference type="EMBL" id="JACEIK010010006">
    <property type="protein sequence ID" value="MCE3214869.1"/>
    <property type="molecule type" value="Genomic_DNA"/>
</dbReference>
<protein>
    <submittedName>
        <fullName evidence="5">Uncharacterized protein</fullName>
    </submittedName>
</protein>
<sequence>MEEIMYEFGFSSSGGGGNYSDDHNLLAAEYFGWPTAFSDGAVPMESVGNVMAREVLSAANNSVVVDNTCSNLQEDQKNNIQAKISSHPLFPKLLLTYLDCHKVGAPTEIVNMLDNIVQENDLYRRSSSTALNRPISDDSELDDFMVSYCDVLAKFKSDLARSFNEATTFLNDVQTQLTNLCTTTNISEGES</sequence>
<gene>
    <name evidence="5" type="ORF">HAX54_000156</name>
</gene>
<keyword evidence="2" id="KW-0539">Nucleus</keyword>
<evidence type="ECO:0000259" key="3">
    <source>
        <dbReference type="SMART" id="SM01255"/>
    </source>
</evidence>
<dbReference type="InterPro" id="IPR005541">
    <property type="entry name" value="KNOX2"/>
</dbReference>
<comment type="subcellular location">
    <subcellularLocation>
        <location evidence="1">Nucleus</location>
    </subcellularLocation>
</comment>
<comment type="caution">
    <text evidence="5">The sequence shown here is derived from an EMBL/GenBank/DDBJ whole genome shotgun (WGS) entry which is preliminary data.</text>
</comment>
<reference evidence="5 6" key="1">
    <citation type="journal article" date="2021" name="BMC Genomics">
        <title>Datura genome reveals duplications of psychoactive alkaloid biosynthetic genes and high mutation rate following tissue culture.</title>
        <authorList>
            <person name="Rajewski A."/>
            <person name="Carter-House D."/>
            <person name="Stajich J."/>
            <person name="Litt A."/>
        </authorList>
    </citation>
    <scope>NUCLEOTIDE SEQUENCE [LARGE SCALE GENOMIC DNA]</scope>
    <source>
        <strain evidence="5">AR-01</strain>
    </source>
</reference>
<feature type="domain" description="KNOX2" evidence="4">
    <location>
        <begin position="131"/>
        <end position="182"/>
    </location>
</feature>
<keyword evidence="6" id="KW-1185">Reference proteome</keyword>
<evidence type="ECO:0000256" key="1">
    <source>
        <dbReference type="ARBA" id="ARBA00004123"/>
    </source>
</evidence>
<evidence type="ECO:0000259" key="4">
    <source>
        <dbReference type="SMART" id="SM01256"/>
    </source>
</evidence>
<feature type="domain" description="KNOX1" evidence="3">
    <location>
        <begin position="78"/>
        <end position="122"/>
    </location>
</feature>
<proteinExistence type="predicted"/>
<evidence type="ECO:0000313" key="6">
    <source>
        <dbReference type="Proteomes" id="UP000823775"/>
    </source>
</evidence>
<dbReference type="PANTHER" id="PTHR48452:SF1">
    <property type="entry name" value="FUSED COMPOUND LEAF 1"/>
    <property type="match status" value="1"/>
</dbReference>
<dbReference type="InterPro" id="IPR005540">
    <property type="entry name" value="KNOX1"/>
</dbReference>
<evidence type="ECO:0000313" key="5">
    <source>
        <dbReference type="EMBL" id="MCE3214869.1"/>
    </source>
</evidence>
<dbReference type="Pfam" id="PF03790">
    <property type="entry name" value="KNOX1"/>
    <property type="match status" value="1"/>
</dbReference>
<dbReference type="SMART" id="SM01256">
    <property type="entry name" value="KNOX2"/>
    <property type="match status" value="1"/>
</dbReference>
<dbReference type="Proteomes" id="UP000823775">
    <property type="component" value="Unassembled WGS sequence"/>
</dbReference>